<keyword evidence="3" id="KW-0446">Lipid-binding</keyword>
<dbReference type="EMBL" id="JAAAHW010009510">
    <property type="protein sequence ID" value="KAF9939728.1"/>
    <property type="molecule type" value="Genomic_DNA"/>
</dbReference>
<dbReference type="InterPro" id="IPR000582">
    <property type="entry name" value="Acyl-CoA-binding_protein"/>
</dbReference>
<evidence type="ECO:0000259" key="5">
    <source>
        <dbReference type="PROSITE" id="PS51228"/>
    </source>
</evidence>
<sequence>MLQDRFKSASAFMASARNLNLPSSTKLALYADYKIATEGLCTQPRPSLFEFEKSAKWKAWKETGDRYLKELAAAQSVSINDLEDTLQLTLSTKGMVSYMQRVEEGQWGWKFDPMESRDLTASTSTGDKDLDELEAYLGVDSEEISAEELMARPYVPMHGHIDGVILTAAGISTLNVPVEDDLGEDPFESAKTGSLESLRAALTANPALASRRDDMGYTILHWACDRGSLEKVRSLVEEYGADVNAQDAEGSTPLHCACFSGWPGIIEYLKNQPSVDQTIKDNSGMTAEECLE</sequence>
<dbReference type="Gene3D" id="1.20.80.10">
    <property type="match status" value="1"/>
</dbReference>
<dbReference type="PANTHER" id="PTHR24119:SF0">
    <property type="entry name" value="ACYL-COA-BINDING DOMAIN-CONTAINING PROTEIN 6"/>
    <property type="match status" value="1"/>
</dbReference>
<evidence type="ECO:0000313" key="7">
    <source>
        <dbReference type="Proteomes" id="UP000749646"/>
    </source>
</evidence>
<keyword evidence="1" id="KW-0677">Repeat</keyword>
<keyword evidence="7" id="KW-1185">Reference proteome</keyword>
<dbReference type="InterPro" id="IPR035984">
    <property type="entry name" value="Acyl-CoA-binding_sf"/>
</dbReference>
<reference evidence="6" key="1">
    <citation type="journal article" date="2020" name="Fungal Divers.">
        <title>Resolving the Mortierellaceae phylogeny through synthesis of multi-gene phylogenetics and phylogenomics.</title>
        <authorList>
            <person name="Vandepol N."/>
            <person name="Liber J."/>
            <person name="Desiro A."/>
            <person name="Na H."/>
            <person name="Kennedy M."/>
            <person name="Barry K."/>
            <person name="Grigoriev I.V."/>
            <person name="Miller A.N."/>
            <person name="O'Donnell K."/>
            <person name="Stajich J.E."/>
            <person name="Bonito G."/>
        </authorList>
    </citation>
    <scope>NUCLEOTIDE SEQUENCE</scope>
    <source>
        <strain evidence="6">MES-2147</strain>
    </source>
</reference>
<dbReference type="OrthoDB" id="539213at2759"/>
<name>A0A9P6IMJ8_9FUNG</name>
<organism evidence="6 7">
    <name type="scientific">Modicella reniformis</name>
    <dbReference type="NCBI Taxonomy" id="1440133"/>
    <lineage>
        <taxon>Eukaryota</taxon>
        <taxon>Fungi</taxon>
        <taxon>Fungi incertae sedis</taxon>
        <taxon>Mucoromycota</taxon>
        <taxon>Mortierellomycotina</taxon>
        <taxon>Mortierellomycetes</taxon>
        <taxon>Mortierellales</taxon>
        <taxon>Mortierellaceae</taxon>
        <taxon>Modicella</taxon>
    </lineage>
</organism>
<dbReference type="InterPro" id="IPR014352">
    <property type="entry name" value="FERM/acyl-CoA-bd_prot_sf"/>
</dbReference>
<dbReference type="Gene3D" id="1.25.40.20">
    <property type="entry name" value="Ankyrin repeat-containing domain"/>
    <property type="match status" value="1"/>
</dbReference>
<gene>
    <name evidence="6" type="primary">ACBD6</name>
    <name evidence="6" type="ORF">BGZ65_009673</name>
</gene>
<feature type="domain" description="ACB" evidence="5">
    <location>
        <begin position="2"/>
        <end position="80"/>
    </location>
</feature>
<feature type="repeat" description="ANK" evidence="4">
    <location>
        <begin position="215"/>
        <end position="248"/>
    </location>
</feature>
<dbReference type="Proteomes" id="UP000749646">
    <property type="component" value="Unassembled WGS sequence"/>
</dbReference>
<evidence type="ECO:0000313" key="6">
    <source>
        <dbReference type="EMBL" id="KAF9939728.1"/>
    </source>
</evidence>
<dbReference type="PROSITE" id="PS50088">
    <property type="entry name" value="ANK_REPEAT"/>
    <property type="match status" value="1"/>
</dbReference>
<protein>
    <submittedName>
        <fullName evidence="6">Acyl-CoA binding domain-containing protein 6</fullName>
    </submittedName>
</protein>
<evidence type="ECO:0000256" key="3">
    <source>
        <dbReference type="ARBA" id="ARBA00023121"/>
    </source>
</evidence>
<evidence type="ECO:0000256" key="4">
    <source>
        <dbReference type="PROSITE-ProRule" id="PRU00023"/>
    </source>
</evidence>
<dbReference type="PANTHER" id="PTHR24119">
    <property type="entry name" value="ACYL-COA-BINDING DOMAIN-CONTAINING PROTEIN 6"/>
    <property type="match status" value="1"/>
</dbReference>
<dbReference type="GO" id="GO:0000062">
    <property type="term" value="F:fatty-acyl-CoA binding"/>
    <property type="evidence" value="ECO:0007669"/>
    <property type="project" value="InterPro"/>
</dbReference>
<evidence type="ECO:0000256" key="2">
    <source>
        <dbReference type="ARBA" id="ARBA00023043"/>
    </source>
</evidence>
<dbReference type="InterPro" id="IPR036770">
    <property type="entry name" value="Ankyrin_rpt-contain_sf"/>
</dbReference>
<evidence type="ECO:0000256" key="1">
    <source>
        <dbReference type="ARBA" id="ARBA00022737"/>
    </source>
</evidence>
<dbReference type="SUPFAM" id="SSF48403">
    <property type="entry name" value="Ankyrin repeat"/>
    <property type="match status" value="1"/>
</dbReference>
<dbReference type="Pfam" id="PF00887">
    <property type="entry name" value="ACBP"/>
    <property type="match status" value="1"/>
</dbReference>
<keyword evidence="2 4" id="KW-0040">ANK repeat</keyword>
<comment type="caution">
    <text evidence="6">The sequence shown here is derived from an EMBL/GenBank/DDBJ whole genome shotgun (WGS) entry which is preliminary data.</text>
</comment>
<dbReference type="Pfam" id="PF13637">
    <property type="entry name" value="Ank_4"/>
    <property type="match status" value="1"/>
</dbReference>
<dbReference type="InterPro" id="IPR002110">
    <property type="entry name" value="Ankyrin_rpt"/>
</dbReference>
<dbReference type="SUPFAM" id="SSF47027">
    <property type="entry name" value="Acyl-CoA binding protein"/>
    <property type="match status" value="1"/>
</dbReference>
<accession>A0A9P6IMJ8</accession>
<dbReference type="AlphaFoldDB" id="A0A9P6IMJ8"/>
<dbReference type="SMART" id="SM00248">
    <property type="entry name" value="ANK"/>
    <property type="match status" value="2"/>
</dbReference>
<dbReference type="PROSITE" id="PS50297">
    <property type="entry name" value="ANK_REP_REGION"/>
    <property type="match status" value="1"/>
</dbReference>
<proteinExistence type="predicted"/>
<dbReference type="PROSITE" id="PS51228">
    <property type="entry name" value="ACB_2"/>
    <property type="match status" value="1"/>
</dbReference>